<dbReference type="RefSeq" id="WP_225565799.1">
    <property type="nucleotide sequence ID" value="NZ_JAIXCQ010000007.1"/>
</dbReference>
<comment type="caution">
    <text evidence="1">The sequence shown here is derived from an EMBL/GenBank/DDBJ whole genome shotgun (WGS) entry which is preliminary data.</text>
</comment>
<protein>
    <recommendedName>
        <fullName evidence="3">ANTAR domain-containing protein</fullName>
    </recommendedName>
</protein>
<evidence type="ECO:0000313" key="1">
    <source>
        <dbReference type="EMBL" id="MCA5894046.1"/>
    </source>
</evidence>
<sequence length="185" mass="19567">MRPADVGGRAAWDVLVRDGALDVLRHDAAVPAGEMVGPHLRAETLVGDVPAGSAVSGRTAAWVHCGGVAHDGGLLDLTYLPGRHRPRVRDDSGKVWQAPLLRDDTVVLAGLRVTVPARTVVDLALHLTPDDALARVVALVRHCGVDLSQATRLLERRVRAVGRPRARLVLARATEVLGAVGEALP</sequence>
<gene>
    <name evidence="1" type="ORF">LEP48_11905</name>
</gene>
<proteinExistence type="predicted"/>
<evidence type="ECO:0008006" key="3">
    <source>
        <dbReference type="Google" id="ProtNLM"/>
    </source>
</evidence>
<dbReference type="Proteomes" id="UP001319870">
    <property type="component" value="Unassembled WGS sequence"/>
</dbReference>
<organism evidence="1 2">
    <name type="scientific">Isoptericola luteus</name>
    <dbReference type="NCBI Taxonomy" id="2879484"/>
    <lineage>
        <taxon>Bacteria</taxon>
        <taxon>Bacillati</taxon>
        <taxon>Actinomycetota</taxon>
        <taxon>Actinomycetes</taxon>
        <taxon>Micrococcales</taxon>
        <taxon>Promicromonosporaceae</taxon>
        <taxon>Isoptericola</taxon>
    </lineage>
</organism>
<evidence type="ECO:0000313" key="2">
    <source>
        <dbReference type="Proteomes" id="UP001319870"/>
    </source>
</evidence>
<reference evidence="1 2" key="1">
    <citation type="submission" date="2021-09" db="EMBL/GenBank/DDBJ databases">
        <title>Isoptericola luteus sp. nov., a novel bacterium isolated from Harbin, the capital city of Heilongjiang province.</title>
        <authorList>
            <person name="Li J."/>
        </authorList>
    </citation>
    <scope>NUCLEOTIDE SEQUENCE [LARGE SCALE GENOMIC DNA]</scope>
    <source>
        <strain evidence="1 2">NEAU-Y5</strain>
    </source>
</reference>
<name>A0ABS7ZG92_9MICO</name>
<keyword evidence="2" id="KW-1185">Reference proteome</keyword>
<dbReference type="EMBL" id="JAIXCQ010000007">
    <property type="protein sequence ID" value="MCA5894046.1"/>
    <property type="molecule type" value="Genomic_DNA"/>
</dbReference>
<accession>A0ABS7ZG92</accession>